<dbReference type="OrthoDB" id="10031249at2759"/>
<accession>A0A813YA01</accession>
<dbReference type="Proteomes" id="UP000663882">
    <property type="component" value="Unassembled WGS sequence"/>
</dbReference>
<dbReference type="AlphaFoldDB" id="A0A813YA01"/>
<comment type="caution">
    <text evidence="1">The sequence shown here is derived from an EMBL/GenBank/DDBJ whole genome shotgun (WGS) entry which is preliminary data.</text>
</comment>
<evidence type="ECO:0000313" key="1">
    <source>
        <dbReference type="EMBL" id="CAF0881183.1"/>
    </source>
</evidence>
<evidence type="ECO:0000313" key="2">
    <source>
        <dbReference type="Proteomes" id="UP000663882"/>
    </source>
</evidence>
<reference evidence="1" key="1">
    <citation type="submission" date="2021-02" db="EMBL/GenBank/DDBJ databases">
        <authorList>
            <person name="Nowell W R."/>
        </authorList>
    </citation>
    <scope>NUCLEOTIDE SEQUENCE</scope>
</reference>
<protein>
    <submittedName>
        <fullName evidence="1">Uncharacterized protein</fullName>
    </submittedName>
</protein>
<name>A0A813YA01_9BILA</name>
<proteinExistence type="predicted"/>
<dbReference type="EMBL" id="CAJNOO010000262">
    <property type="protein sequence ID" value="CAF0881183.1"/>
    <property type="molecule type" value="Genomic_DNA"/>
</dbReference>
<sequence>MFVLNNEYLEELHGQLPLTSMSELRGDILRNNFSSSSYDFGRYKKKTKLNDCSRALLCKWNTIDNENTTSEESNMIFHHHNECSYPTELITSVSTKEIADVCQSGELDYIIDHVQLLTDVNQRNLLSSNDDINKHICDSDTSITQRTLGTSFPSNDNELHFTENMNIVTQATVQDMVDIVVNESVSVNTIPVITPCTSTCKNNSDDLITNVRCQTAQATASMKLSTSLQFGHDVHPYQKTQHDKDVFDKLIDKSSLSYIMRIQGIKTEADKGKCVLPRLKIPKSYIFMYQKLLEPIDLMVAVVREEKVNNKRNWYLCRDIQFLPADKNKNTEAVNPIQLNLDSLSIESDGTFQLLLRLINISSSSTINKSDNEIFHQLDEDIVKNLHPTPYDSNFIRLMCILVLNHKIVWDTLCLSDYIRPIQELQI</sequence>
<organism evidence="1 2">
    <name type="scientific">Rotaria sordida</name>
    <dbReference type="NCBI Taxonomy" id="392033"/>
    <lineage>
        <taxon>Eukaryota</taxon>
        <taxon>Metazoa</taxon>
        <taxon>Spiralia</taxon>
        <taxon>Gnathifera</taxon>
        <taxon>Rotifera</taxon>
        <taxon>Eurotatoria</taxon>
        <taxon>Bdelloidea</taxon>
        <taxon>Philodinida</taxon>
        <taxon>Philodinidae</taxon>
        <taxon>Rotaria</taxon>
    </lineage>
</organism>
<gene>
    <name evidence="1" type="ORF">RFH988_LOCUS7974</name>
</gene>